<evidence type="ECO:0000259" key="7">
    <source>
        <dbReference type="Pfam" id="PF02737"/>
    </source>
</evidence>
<sequence>MTRGSFASAFGVTSWGRGGHRNHTGPCDTENSERHEVTDLMADIARVGVVGCGQMGAGIAEVCARSGLEVKVAETTGEALEIGRTRLHNSLSKAAERGKITAEERDETLGRLTFTTDLGEFADRDLVIEAVVENEQVKTEIFQVLDQVVTRQDAILASNTSSIPLVKLAVATSRPDRVIGIHFFNPAPVQKLVELIPALTTSDETIKRAEAVVQDVLGKHPIRAQDRSGFVVNALLIPYLLSAIRMFESGIASREDIDNGMEMGCAHPMGPLKLADLIGLDTVASVADSMYAEYKEPLYAAPPLLQRMVDAGRLGRKTGSGFYPYA</sequence>
<evidence type="ECO:0000259" key="6">
    <source>
        <dbReference type="Pfam" id="PF00725"/>
    </source>
</evidence>
<evidence type="ECO:0000256" key="2">
    <source>
        <dbReference type="ARBA" id="ARBA00009463"/>
    </source>
</evidence>
<dbReference type="InterPro" id="IPR006176">
    <property type="entry name" value="3-OHacyl-CoA_DH_NAD-bd"/>
</dbReference>
<dbReference type="Pfam" id="PF00725">
    <property type="entry name" value="3HCDH"/>
    <property type="match status" value="1"/>
</dbReference>
<feature type="domain" description="3-hydroxyacyl-CoA dehydrogenase NAD binding" evidence="7">
    <location>
        <begin position="47"/>
        <end position="226"/>
    </location>
</feature>
<reference evidence="9" key="1">
    <citation type="submission" date="2008-10" db="EMBL/GenBank/DDBJ databases">
        <authorList>
            <person name="Molnar K."/>
        </authorList>
    </citation>
    <scope>NUCLEOTIDE SEQUENCE [LARGE SCALE GENOMIC DNA]</scope>
    <source>
        <strain evidence="9">NRRL 15998</strain>
    </source>
</reference>
<dbReference type="Proteomes" id="UP000003986">
    <property type="component" value="Unassembled WGS sequence"/>
</dbReference>
<dbReference type="PIRSF" id="PIRSF000105">
    <property type="entry name" value="HCDH"/>
    <property type="match status" value="1"/>
</dbReference>
<feature type="domain" description="3-hydroxyacyl-CoA dehydrogenase C-terminal" evidence="6">
    <location>
        <begin position="229"/>
        <end position="325"/>
    </location>
</feature>
<feature type="region of interest" description="Disordered" evidence="5">
    <location>
        <begin position="12"/>
        <end position="32"/>
    </location>
</feature>
<evidence type="ECO:0000256" key="3">
    <source>
        <dbReference type="ARBA" id="ARBA00023002"/>
    </source>
</evidence>
<organism evidence="8 9">
    <name type="scientific">Streptomyces filamentosus NRRL 15998</name>
    <dbReference type="NCBI Taxonomy" id="457431"/>
    <lineage>
        <taxon>Bacteria</taxon>
        <taxon>Bacillati</taxon>
        <taxon>Actinomycetota</taxon>
        <taxon>Actinomycetes</taxon>
        <taxon>Kitasatosporales</taxon>
        <taxon>Streptomycetaceae</taxon>
        <taxon>Streptomyces</taxon>
    </lineage>
</organism>
<evidence type="ECO:0000256" key="4">
    <source>
        <dbReference type="PIRSR" id="PIRSR000105-1"/>
    </source>
</evidence>
<dbReference type="Gene3D" id="1.10.1040.10">
    <property type="entry name" value="N-(1-d-carboxylethyl)-l-norvaline Dehydrogenase, domain 2"/>
    <property type="match status" value="1"/>
</dbReference>
<dbReference type="NCBIfam" id="NF005875">
    <property type="entry name" value="PRK07819.1"/>
    <property type="match status" value="1"/>
</dbReference>
<dbReference type="InterPro" id="IPR022694">
    <property type="entry name" value="3-OHacyl-CoA_DH"/>
</dbReference>
<evidence type="ECO:0000313" key="9">
    <source>
        <dbReference type="Proteomes" id="UP000003986"/>
    </source>
</evidence>
<dbReference type="GO" id="GO:0070403">
    <property type="term" value="F:NAD+ binding"/>
    <property type="evidence" value="ECO:0007669"/>
    <property type="project" value="InterPro"/>
</dbReference>
<gene>
    <name evidence="8" type="ORF">SSGG_00694</name>
</gene>
<dbReference type="Gene3D" id="3.40.50.720">
    <property type="entry name" value="NAD(P)-binding Rossmann-like Domain"/>
    <property type="match status" value="1"/>
</dbReference>
<reference evidence="9" key="2">
    <citation type="submission" date="2008-12" db="EMBL/GenBank/DDBJ databases">
        <title>Annotation of Streptomyces roseosporus strain NRRL 15998.</title>
        <authorList>
            <consortium name="The Broad Institute Genome Sequencing Platform"/>
            <consortium name="Broad Institute Microbial Sequencing Center"/>
            <person name="Fischbach M."/>
            <person name="Ward D."/>
            <person name="Young S."/>
            <person name="Kodira C.D."/>
            <person name="Zeng Q."/>
            <person name="Koehrsen M."/>
            <person name="Godfrey P."/>
            <person name="Alvarado L."/>
            <person name="Berlin A.M."/>
            <person name="Borenstein D."/>
            <person name="Chen Z."/>
            <person name="Engels R."/>
            <person name="Freedman E."/>
            <person name="Gellesch M."/>
            <person name="Goldberg J."/>
            <person name="Griggs A."/>
            <person name="Gujja S."/>
            <person name="Heiman D.I."/>
            <person name="Hepburn T.A."/>
            <person name="Howarth C."/>
            <person name="Jen D."/>
            <person name="Larson L."/>
            <person name="Lewis B."/>
            <person name="Mehta T."/>
            <person name="Park D."/>
            <person name="Pearson M."/>
            <person name="Roberts A."/>
            <person name="Saif S."/>
            <person name="Shea T.D."/>
            <person name="Shenoy N."/>
            <person name="Sisk P."/>
            <person name="Stolte C."/>
            <person name="Sykes S.N."/>
            <person name="Walk T."/>
            <person name="White J."/>
            <person name="Yandava C."/>
            <person name="Straight P."/>
            <person name="Clardy J."/>
            <person name="Hung D."/>
            <person name="Kolter R."/>
            <person name="Mekalanos J."/>
            <person name="Walker S."/>
            <person name="Walsh C.T."/>
            <person name="Wieland B.L.C."/>
            <person name="Ilzarbe M."/>
            <person name="Galagan J."/>
            <person name="Nusbaum C."/>
            <person name="Birren B."/>
        </authorList>
    </citation>
    <scope>NUCLEOTIDE SEQUENCE [LARGE SCALE GENOMIC DNA]</scope>
    <source>
        <strain evidence="9">NRRL 15998</strain>
    </source>
</reference>
<comment type="pathway">
    <text evidence="1">Lipid metabolism; butanoate metabolism.</text>
</comment>
<dbReference type="SUPFAM" id="SSF51735">
    <property type="entry name" value="NAD(P)-binding Rossmann-fold domains"/>
    <property type="match status" value="1"/>
</dbReference>
<name>D6ALU0_STRFL</name>
<dbReference type="PANTHER" id="PTHR48075:SF9">
    <property type="entry name" value="3-HYDROXYBUTYRYL-COA DEHYDROGENASE"/>
    <property type="match status" value="1"/>
</dbReference>
<proteinExistence type="inferred from homology"/>
<dbReference type="InterPro" id="IPR008927">
    <property type="entry name" value="6-PGluconate_DH-like_C_sf"/>
</dbReference>
<dbReference type="Pfam" id="PF02737">
    <property type="entry name" value="3HCDH_N"/>
    <property type="match status" value="1"/>
</dbReference>
<dbReference type="EMBL" id="DS999644">
    <property type="protein sequence ID" value="EFE73328.2"/>
    <property type="molecule type" value="Genomic_DNA"/>
</dbReference>
<evidence type="ECO:0000313" key="8">
    <source>
        <dbReference type="EMBL" id="EFE73328.2"/>
    </source>
</evidence>
<comment type="similarity">
    <text evidence="2">Belongs to the 3-hydroxyacyl-CoA dehydrogenase family.</text>
</comment>
<dbReference type="SUPFAM" id="SSF48179">
    <property type="entry name" value="6-phosphogluconate dehydrogenase C-terminal domain-like"/>
    <property type="match status" value="1"/>
</dbReference>
<evidence type="ECO:0000256" key="1">
    <source>
        <dbReference type="ARBA" id="ARBA00005086"/>
    </source>
</evidence>
<dbReference type="AlphaFoldDB" id="D6ALU0"/>
<dbReference type="GO" id="GO:0006635">
    <property type="term" value="P:fatty acid beta-oxidation"/>
    <property type="evidence" value="ECO:0007669"/>
    <property type="project" value="TreeGrafter"/>
</dbReference>
<dbReference type="FunFam" id="3.40.50.720:FF:000009">
    <property type="entry name" value="Fatty oxidation complex, alpha subunit"/>
    <property type="match status" value="1"/>
</dbReference>
<evidence type="ECO:0000256" key="5">
    <source>
        <dbReference type="SAM" id="MobiDB-lite"/>
    </source>
</evidence>
<protein>
    <submittedName>
        <fullName evidence="8">3-hydroxybutyryl-CoA dehydrogenase</fullName>
    </submittedName>
</protein>
<accession>D6ALU0</accession>
<dbReference type="PANTHER" id="PTHR48075">
    <property type="entry name" value="3-HYDROXYACYL-COA DEHYDROGENASE FAMILY PROTEIN"/>
    <property type="match status" value="1"/>
</dbReference>
<dbReference type="GO" id="GO:0008691">
    <property type="term" value="F:3-hydroxybutyryl-CoA dehydrogenase activity"/>
    <property type="evidence" value="ECO:0007669"/>
    <property type="project" value="TreeGrafter"/>
</dbReference>
<dbReference type="InterPro" id="IPR006108">
    <property type="entry name" value="3HC_DH_C"/>
</dbReference>
<dbReference type="InterPro" id="IPR036291">
    <property type="entry name" value="NAD(P)-bd_dom_sf"/>
</dbReference>
<keyword evidence="3" id="KW-0560">Oxidoreductase</keyword>
<feature type="site" description="Important for catalytic activity" evidence="4">
    <location>
        <position position="182"/>
    </location>
</feature>
<dbReference type="InterPro" id="IPR013328">
    <property type="entry name" value="6PGD_dom2"/>
</dbReference>